<dbReference type="OrthoDB" id="334783at2"/>
<comment type="caution">
    <text evidence="2">The sequence shown here is derived from an EMBL/GenBank/DDBJ whole genome shotgun (WGS) entry which is preliminary data.</text>
</comment>
<reference evidence="2 3" key="1">
    <citation type="submission" date="2019-05" db="EMBL/GenBank/DDBJ databases">
        <title>We sequenced the genome of Paenibacillus hemerocallicola KCTC 33185 for further insight into its adaptation and study the phylogeny of Paenibacillus.</title>
        <authorList>
            <person name="Narsing Rao M.P."/>
        </authorList>
    </citation>
    <scope>NUCLEOTIDE SEQUENCE [LARGE SCALE GENOMIC DNA]</scope>
    <source>
        <strain evidence="2 3">KCTC 33185</strain>
    </source>
</reference>
<dbReference type="InterPro" id="IPR011009">
    <property type="entry name" value="Kinase-like_dom_sf"/>
</dbReference>
<proteinExistence type="predicted"/>
<name>A0A5C4T6D3_9BACL</name>
<dbReference type="EMBL" id="VDCQ01000030">
    <property type="protein sequence ID" value="TNJ64365.1"/>
    <property type="molecule type" value="Genomic_DNA"/>
</dbReference>
<keyword evidence="3" id="KW-1185">Reference proteome</keyword>
<dbReference type="Pfam" id="PF01636">
    <property type="entry name" value="APH"/>
    <property type="match status" value="1"/>
</dbReference>
<protein>
    <recommendedName>
        <fullName evidence="1">Aminoglycoside phosphotransferase domain-containing protein</fullName>
    </recommendedName>
</protein>
<organism evidence="2 3">
    <name type="scientific">Paenibacillus hemerocallicola</name>
    <dbReference type="NCBI Taxonomy" id="1172614"/>
    <lineage>
        <taxon>Bacteria</taxon>
        <taxon>Bacillati</taxon>
        <taxon>Bacillota</taxon>
        <taxon>Bacilli</taxon>
        <taxon>Bacillales</taxon>
        <taxon>Paenibacillaceae</taxon>
        <taxon>Paenibacillus</taxon>
    </lineage>
</organism>
<evidence type="ECO:0000313" key="2">
    <source>
        <dbReference type="EMBL" id="TNJ64365.1"/>
    </source>
</evidence>
<dbReference type="SUPFAM" id="SSF56112">
    <property type="entry name" value="Protein kinase-like (PK-like)"/>
    <property type="match status" value="1"/>
</dbReference>
<evidence type="ECO:0000259" key="1">
    <source>
        <dbReference type="Pfam" id="PF01636"/>
    </source>
</evidence>
<accession>A0A5C4T6D3</accession>
<dbReference type="InterPro" id="IPR002575">
    <property type="entry name" value="Aminoglycoside_PTrfase"/>
</dbReference>
<feature type="domain" description="Aminoglycoside phosphotransferase" evidence="1">
    <location>
        <begin position="179"/>
        <end position="224"/>
    </location>
</feature>
<dbReference type="Proteomes" id="UP000307943">
    <property type="component" value="Unassembled WGS sequence"/>
</dbReference>
<dbReference type="AlphaFoldDB" id="A0A5C4T6D3"/>
<gene>
    <name evidence="2" type="ORF">FE784_20570</name>
</gene>
<sequence length="317" mass="36873">MSIELINDVFPDSAITCTEVLIDQPNKLVIRYGLLQGTTKRNVVYKKGSYKEMQISEYLDKIKVPGIPFLYYVDDKQMIMESTGDPIKKNSVIPVSVLNTICYVHNATIGKIESIPFVGIHTEKTYYEELEDLQLILTTVLNGKHAEILFDNEMKAIIMESMYEISKYFYALQTTNCFSLIHFDLWSGNMLINQEGHGYSVIDWGKGAYGNPVFDLITFSDWRRSANFYYKHRIKNPAYQLNYDKFQLQCYIARTVKILSYLDWDLNVNNLVTKDLNNKVIKKVVTMRKAHIKRRLDEIRTNLFILKNLKPTEKAIL</sequence>
<dbReference type="Gene3D" id="3.90.1200.10">
    <property type="match status" value="1"/>
</dbReference>
<dbReference type="RefSeq" id="WP_139604111.1">
    <property type="nucleotide sequence ID" value="NZ_VDCQ01000030.1"/>
</dbReference>
<evidence type="ECO:0000313" key="3">
    <source>
        <dbReference type="Proteomes" id="UP000307943"/>
    </source>
</evidence>